<proteinExistence type="predicted"/>
<name>A0A484ZFU6_9GAMM</name>
<dbReference type="NCBIfam" id="NF040711">
    <property type="entry name" value="partner_SinI"/>
    <property type="match status" value="1"/>
</dbReference>
<evidence type="ECO:0000313" key="2">
    <source>
        <dbReference type="Proteomes" id="UP000373449"/>
    </source>
</evidence>
<evidence type="ECO:0000313" key="1">
    <source>
        <dbReference type="EMBL" id="VFS47352.1"/>
    </source>
</evidence>
<dbReference type="AlphaFoldDB" id="A0A484ZFU6"/>
<accession>A0A484ZFU6</accession>
<sequence>MKTQHITQRTVSHQAPPIAALTTVAIGVLMALSLVGSAWADSTPTTVAVSGAVPILVAPSNNHNHAVDFSGTYARPDVMSTGDTVVLTYRHDDTDGDADDSLSTVVWRYTPVGGGADITIIPTSNVPAVGAAPGTSTIIIPSQALGAAVIKVEIWEQSKTGIPLRGQQAIIVLDTSKGTASGGGGGTPTPSGPIVMGSGTTDIMGGIYRLADNPSAGSGATDYSRTTGNNPTVGETYLFRTWRDTNDNGIWDAGEEDVTPLLRTMTWTLEGNNATAAGGGTSMTLTNHATGVTADRYTVPVNSASSAGAPSGDQGFSLKVVFE</sequence>
<dbReference type="Proteomes" id="UP000373449">
    <property type="component" value="Unassembled WGS sequence"/>
</dbReference>
<organism evidence="1 2">
    <name type="scientific">Budvicia aquatica</name>
    <dbReference type="NCBI Taxonomy" id="82979"/>
    <lineage>
        <taxon>Bacteria</taxon>
        <taxon>Pseudomonadati</taxon>
        <taxon>Pseudomonadota</taxon>
        <taxon>Gammaproteobacteria</taxon>
        <taxon>Enterobacterales</taxon>
        <taxon>Budviciaceae</taxon>
        <taxon>Budvicia</taxon>
    </lineage>
</organism>
<dbReference type="InterPro" id="IPR047745">
    <property type="entry name" value="SinI-like"/>
</dbReference>
<dbReference type="EMBL" id="CAADJA010000002">
    <property type="protein sequence ID" value="VFS47352.1"/>
    <property type="molecule type" value="Genomic_DNA"/>
</dbReference>
<dbReference type="RefSeq" id="WP_227659924.1">
    <property type="nucleotide sequence ID" value="NZ_CAADJA010000002.1"/>
</dbReference>
<reference evidence="1 2" key="1">
    <citation type="submission" date="2019-03" db="EMBL/GenBank/DDBJ databases">
        <authorList>
            <consortium name="Pathogen Informatics"/>
        </authorList>
    </citation>
    <scope>NUCLEOTIDE SEQUENCE [LARGE SCALE GENOMIC DNA]</scope>
    <source>
        <strain evidence="1 2">NCTC12282</strain>
    </source>
</reference>
<gene>
    <name evidence="1" type="ORF">NCTC12282_02287</name>
</gene>
<protein>
    <submittedName>
        <fullName evidence="1">Intimin-like protein SinH</fullName>
    </submittedName>
</protein>